<reference evidence="3" key="2">
    <citation type="submission" date="2021-08" db="EMBL/GenBank/DDBJ databases">
        <authorList>
            <person name="Tani A."/>
            <person name="Ola A."/>
            <person name="Ogura Y."/>
            <person name="Katsura K."/>
            <person name="Hayashi T."/>
        </authorList>
    </citation>
    <scope>NUCLEOTIDE SEQUENCE</scope>
    <source>
        <strain evidence="3">KCTC 52305</strain>
    </source>
</reference>
<dbReference type="Pfam" id="PF00403">
    <property type="entry name" value="HMA"/>
    <property type="match status" value="1"/>
</dbReference>
<reference evidence="3" key="1">
    <citation type="journal article" date="2021" name="Front. Microbiol.">
        <title>Comprehensive Comparative Genomics and Phenotyping of Methylobacterium Species.</title>
        <authorList>
            <person name="Alessa O."/>
            <person name="Ogura Y."/>
            <person name="Fujitani Y."/>
            <person name="Takami H."/>
            <person name="Hayashi T."/>
            <person name="Sahin N."/>
            <person name="Tani A."/>
        </authorList>
    </citation>
    <scope>NUCLEOTIDE SEQUENCE</scope>
    <source>
        <strain evidence="3">KCTC 52305</strain>
    </source>
</reference>
<dbReference type="Gene3D" id="3.30.70.100">
    <property type="match status" value="1"/>
</dbReference>
<protein>
    <recommendedName>
        <fullName evidence="2">HMA domain-containing protein</fullName>
    </recommendedName>
</protein>
<comment type="caution">
    <text evidence="3">The sequence shown here is derived from an EMBL/GenBank/DDBJ whole genome shotgun (WGS) entry which is preliminary data.</text>
</comment>
<evidence type="ECO:0000313" key="3">
    <source>
        <dbReference type="EMBL" id="GJD51905.1"/>
    </source>
</evidence>
<feature type="domain" description="HMA" evidence="2">
    <location>
        <begin position="11"/>
        <end position="74"/>
    </location>
</feature>
<proteinExistence type="predicted"/>
<keyword evidence="4" id="KW-1185">Reference proteome</keyword>
<dbReference type="EMBL" id="BPQH01000015">
    <property type="protein sequence ID" value="GJD51905.1"/>
    <property type="molecule type" value="Genomic_DNA"/>
</dbReference>
<keyword evidence="1" id="KW-0479">Metal-binding</keyword>
<organism evidence="3 4">
    <name type="scientific">Methylobacterium crusticola</name>
    <dbReference type="NCBI Taxonomy" id="1697972"/>
    <lineage>
        <taxon>Bacteria</taxon>
        <taxon>Pseudomonadati</taxon>
        <taxon>Pseudomonadota</taxon>
        <taxon>Alphaproteobacteria</taxon>
        <taxon>Hyphomicrobiales</taxon>
        <taxon>Methylobacteriaceae</taxon>
        <taxon>Methylobacterium</taxon>
    </lineage>
</organism>
<evidence type="ECO:0000313" key="4">
    <source>
        <dbReference type="Proteomes" id="UP001055167"/>
    </source>
</evidence>
<sequence>MGEQSGAGDGRALMMQVEGMTCQGCVAAVTRAIQRLDPAAEVAVDLAHGRVAVTTAAQALDVAQALGKAGYEARAMTG</sequence>
<dbReference type="InterPro" id="IPR017969">
    <property type="entry name" value="Heavy-metal-associated_CS"/>
</dbReference>
<dbReference type="RefSeq" id="WP_238313848.1">
    <property type="nucleotide sequence ID" value="NZ_BPQH01000015.1"/>
</dbReference>
<name>A0ABQ4R465_9HYPH</name>
<accession>A0ABQ4R465</accession>
<dbReference type="CDD" id="cd00371">
    <property type="entry name" value="HMA"/>
    <property type="match status" value="1"/>
</dbReference>
<evidence type="ECO:0000259" key="2">
    <source>
        <dbReference type="PROSITE" id="PS50846"/>
    </source>
</evidence>
<dbReference type="SUPFAM" id="SSF55008">
    <property type="entry name" value="HMA, heavy metal-associated domain"/>
    <property type="match status" value="1"/>
</dbReference>
<dbReference type="Proteomes" id="UP001055167">
    <property type="component" value="Unassembled WGS sequence"/>
</dbReference>
<dbReference type="PROSITE" id="PS01047">
    <property type="entry name" value="HMA_1"/>
    <property type="match status" value="1"/>
</dbReference>
<dbReference type="InterPro" id="IPR006121">
    <property type="entry name" value="HMA_dom"/>
</dbReference>
<dbReference type="InterPro" id="IPR036163">
    <property type="entry name" value="HMA_dom_sf"/>
</dbReference>
<evidence type="ECO:0000256" key="1">
    <source>
        <dbReference type="ARBA" id="ARBA00022723"/>
    </source>
</evidence>
<dbReference type="PROSITE" id="PS50846">
    <property type="entry name" value="HMA_2"/>
    <property type="match status" value="1"/>
</dbReference>
<gene>
    <name evidence="3" type="ORF">OPKNFCMD_4664</name>
</gene>